<evidence type="ECO:0000256" key="6">
    <source>
        <dbReference type="RuleBase" id="RU362030"/>
    </source>
</evidence>
<keyword evidence="4 7" id="KW-0808">Transferase</keyword>
<dbReference type="GO" id="GO:0008168">
    <property type="term" value="F:methyltransferase activity"/>
    <property type="evidence" value="ECO:0007669"/>
    <property type="project" value="UniProtKB-UniRule"/>
</dbReference>
<dbReference type="NCBIfam" id="TIGR00027">
    <property type="entry name" value="mthyl_TIGR00027"/>
    <property type="match status" value="1"/>
</dbReference>
<name>A0A7W9V205_9ACTN</name>
<dbReference type="RefSeq" id="WP_184579492.1">
    <property type="nucleotide sequence ID" value="NZ_JACHJL010000028.1"/>
</dbReference>
<evidence type="ECO:0000256" key="1">
    <source>
        <dbReference type="ARBA" id="ARBA00003907"/>
    </source>
</evidence>
<reference evidence="7 8" key="1">
    <citation type="submission" date="2020-08" db="EMBL/GenBank/DDBJ databases">
        <title>Genomic Encyclopedia of Type Strains, Phase III (KMG-III): the genomes of soil and plant-associated and newly described type strains.</title>
        <authorList>
            <person name="Whitman W."/>
        </authorList>
    </citation>
    <scope>NUCLEOTIDE SEQUENCE [LARGE SCALE GENOMIC DNA]</scope>
    <source>
        <strain evidence="7 8">CECT 8305</strain>
    </source>
</reference>
<keyword evidence="5 6" id="KW-0949">S-adenosyl-L-methionine</keyword>
<dbReference type="GO" id="GO:0032259">
    <property type="term" value="P:methylation"/>
    <property type="evidence" value="ECO:0007669"/>
    <property type="project" value="UniProtKB-KW"/>
</dbReference>
<sequence length="280" mass="30068">MQVGQPSLTARAAAALRAAHQELDGGRVFADPLALRILGPYADDPLCAIAFEPEREAVRVAVASRSRYAEEAAAVAVAERKVQQVVVLGAGLDTFGYRNPHGAAGVRVFEVDYPATHDWKQRRLVEAGIAVPDSLTFAPVDFEQSSLAEGLTAAGFDSERPGFFICLGVIPYLTPDAISSTLGFVASLPAGSEIVFDYGEPPSSLAPEHRAAHEQRAEWAAKYGEPFRSLFSPGELADLLRGFGFSSLDDVLYSELAYRYEQDMADQIEGVGAHVVRAVV</sequence>
<evidence type="ECO:0000256" key="4">
    <source>
        <dbReference type="ARBA" id="ARBA00022679"/>
    </source>
</evidence>
<dbReference type="AlphaFoldDB" id="A0A7W9V205"/>
<evidence type="ECO:0000256" key="5">
    <source>
        <dbReference type="ARBA" id="ARBA00022691"/>
    </source>
</evidence>
<dbReference type="SUPFAM" id="SSF53335">
    <property type="entry name" value="S-adenosyl-L-methionine-dependent methyltransferases"/>
    <property type="match status" value="1"/>
</dbReference>
<dbReference type="EMBL" id="JACHJL010000028">
    <property type="protein sequence ID" value="MBB5939843.1"/>
    <property type="molecule type" value="Genomic_DNA"/>
</dbReference>
<dbReference type="InterPro" id="IPR007213">
    <property type="entry name" value="Ppm1/Ppm2/Tcmp"/>
</dbReference>
<gene>
    <name evidence="7" type="ORF">FHS42_006939</name>
</gene>
<comment type="similarity">
    <text evidence="2 6">Belongs to the UPF0677 family.</text>
</comment>
<protein>
    <recommendedName>
        <fullName evidence="6">S-adenosyl-L-methionine-dependent methyltransferase</fullName>
        <ecNumber evidence="6">2.1.1.-</ecNumber>
    </recommendedName>
</protein>
<dbReference type="Pfam" id="PF04072">
    <property type="entry name" value="LCM"/>
    <property type="match status" value="1"/>
</dbReference>
<dbReference type="InterPro" id="IPR011610">
    <property type="entry name" value="SAM_mthyl_Trfase_ML2640-like"/>
</dbReference>
<dbReference type="PANTHER" id="PTHR43619:SF2">
    <property type="entry name" value="S-ADENOSYL-L-METHIONINE-DEPENDENT METHYLTRANSFERASES SUPERFAMILY PROTEIN"/>
    <property type="match status" value="1"/>
</dbReference>
<accession>A0A7W9V205</accession>
<keyword evidence="8" id="KW-1185">Reference proteome</keyword>
<evidence type="ECO:0000256" key="3">
    <source>
        <dbReference type="ARBA" id="ARBA00022603"/>
    </source>
</evidence>
<dbReference type="PANTHER" id="PTHR43619">
    <property type="entry name" value="S-ADENOSYL-L-METHIONINE-DEPENDENT METHYLTRANSFERASE YKTD-RELATED"/>
    <property type="match status" value="1"/>
</dbReference>
<keyword evidence="3 6" id="KW-0489">Methyltransferase</keyword>
<comment type="caution">
    <text evidence="7">The sequence shown here is derived from an EMBL/GenBank/DDBJ whole genome shotgun (WGS) entry which is preliminary data.</text>
</comment>
<dbReference type="Gene3D" id="3.40.50.150">
    <property type="entry name" value="Vaccinia Virus protein VP39"/>
    <property type="match status" value="1"/>
</dbReference>
<evidence type="ECO:0000256" key="2">
    <source>
        <dbReference type="ARBA" id="ARBA00008138"/>
    </source>
</evidence>
<comment type="function">
    <text evidence="1 6">Exhibits S-adenosyl-L-methionine-dependent methyltransferase activity.</text>
</comment>
<proteinExistence type="inferred from homology"/>
<dbReference type="EC" id="2.1.1.-" evidence="6"/>
<dbReference type="Proteomes" id="UP000588098">
    <property type="component" value="Unassembled WGS sequence"/>
</dbReference>
<evidence type="ECO:0000313" key="8">
    <source>
        <dbReference type="Proteomes" id="UP000588098"/>
    </source>
</evidence>
<evidence type="ECO:0000313" key="7">
    <source>
        <dbReference type="EMBL" id="MBB5939843.1"/>
    </source>
</evidence>
<dbReference type="InterPro" id="IPR029063">
    <property type="entry name" value="SAM-dependent_MTases_sf"/>
</dbReference>
<organism evidence="7 8">
    <name type="scientific">Streptomyces zagrosensis</name>
    <dbReference type="NCBI Taxonomy" id="1042984"/>
    <lineage>
        <taxon>Bacteria</taxon>
        <taxon>Bacillati</taxon>
        <taxon>Actinomycetota</taxon>
        <taxon>Actinomycetes</taxon>
        <taxon>Kitasatosporales</taxon>
        <taxon>Streptomycetaceae</taxon>
        <taxon>Streptomyces</taxon>
    </lineage>
</organism>